<sequence>MIEISSGLFEIRDVDVVIESIVPSFVLLSAIDSTIILRDGSIVGVKTRNDSNSDELRCEWGTGALQHSVLRKERLSWESEWRRRDSGIPSAWISATDCVVGGATLQQASSHFIPTLSSTSTSSFNKKDKTVTLEMIGTTLIPCSLMLEVYEKKSDGKKDWPNYFHSLRIQQVISTTQQ</sequence>
<evidence type="ECO:0000313" key="2">
    <source>
        <dbReference type="Proteomes" id="UP001281761"/>
    </source>
</evidence>
<dbReference type="Proteomes" id="UP001281761">
    <property type="component" value="Unassembled WGS sequence"/>
</dbReference>
<keyword evidence="2" id="KW-1185">Reference proteome</keyword>
<comment type="caution">
    <text evidence="1">The sequence shown here is derived from an EMBL/GenBank/DDBJ whole genome shotgun (WGS) entry which is preliminary data.</text>
</comment>
<proteinExistence type="predicted"/>
<name>A0ABQ9WMM4_9EUKA</name>
<dbReference type="EMBL" id="JARBJD010000647">
    <property type="protein sequence ID" value="KAK2940603.1"/>
    <property type="molecule type" value="Genomic_DNA"/>
</dbReference>
<evidence type="ECO:0000313" key="1">
    <source>
        <dbReference type="EMBL" id="KAK2940603.1"/>
    </source>
</evidence>
<reference evidence="1 2" key="1">
    <citation type="journal article" date="2022" name="bioRxiv">
        <title>Genomics of Preaxostyla Flagellates Illuminates Evolutionary Transitions and the Path Towards Mitochondrial Loss.</title>
        <authorList>
            <person name="Novak L.V.F."/>
            <person name="Treitli S.C."/>
            <person name="Pyrih J."/>
            <person name="Halakuc P."/>
            <person name="Pipaliya S.V."/>
            <person name="Vacek V."/>
            <person name="Brzon O."/>
            <person name="Soukal P."/>
            <person name="Eme L."/>
            <person name="Dacks J.B."/>
            <person name="Karnkowska A."/>
            <person name="Elias M."/>
            <person name="Hampl V."/>
        </authorList>
    </citation>
    <scope>NUCLEOTIDE SEQUENCE [LARGE SCALE GENOMIC DNA]</scope>
    <source>
        <strain evidence="1">NAU3</strain>
        <tissue evidence="1">Gut</tissue>
    </source>
</reference>
<accession>A0ABQ9WMM4</accession>
<gene>
    <name evidence="1" type="ORF">BLNAU_24486</name>
</gene>
<organism evidence="1 2">
    <name type="scientific">Blattamonas nauphoetae</name>
    <dbReference type="NCBI Taxonomy" id="2049346"/>
    <lineage>
        <taxon>Eukaryota</taxon>
        <taxon>Metamonada</taxon>
        <taxon>Preaxostyla</taxon>
        <taxon>Oxymonadida</taxon>
        <taxon>Blattamonas</taxon>
    </lineage>
</organism>
<protein>
    <submittedName>
        <fullName evidence="1">Uncharacterized protein</fullName>
    </submittedName>
</protein>